<dbReference type="InterPro" id="IPR016169">
    <property type="entry name" value="FAD-bd_PCMH_sub2"/>
</dbReference>
<dbReference type="RefSeq" id="WP_148901595.1">
    <property type="nucleotide sequence ID" value="NZ_VSZQ01000017.1"/>
</dbReference>
<evidence type="ECO:0000256" key="4">
    <source>
        <dbReference type="ARBA" id="ARBA00022827"/>
    </source>
</evidence>
<evidence type="ECO:0000313" key="8">
    <source>
        <dbReference type="EMBL" id="TYR65634.1"/>
    </source>
</evidence>
<evidence type="ECO:0000313" key="9">
    <source>
        <dbReference type="Proteomes" id="UP000323242"/>
    </source>
</evidence>
<dbReference type="InterPro" id="IPR012951">
    <property type="entry name" value="BBE"/>
</dbReference>
<gene>
    <name evidence="8" type="ORF">FY004_05120</name>
</gene>
<reference evidence="8 9" key="1">
    <citation type="submission" date="2019-08" db="EMBL/GenBank/DDBJ databases">
        <title>Draft genome for granaticin producer strain Streptomyces parvus C05.</title>
        <authorList>
            <person name="Gonzalez-Pimentel J.L."/>
        </authorList>
    </citation>
    <scope>NUCLEOTIDE SEQUENCE [LARGE SCALE GENOMIC DNA]</scope>
    <source>
        <strain evidence="8 9">C05</strain>
    </source>
</reference>
<feature type="domain" description="FAD-binding PCMH-type" evidence="7">
    <location>
        <begin position="42"/>
        <end position="222"/>
    </location>
</feature>
<organism evidence="8 9">
    <name type="scientific">Streptomyces parvus</name>
    <dbReference type="NCBI Taxonomy" id="66428"/>
    <lineage>
        <taxon>Bacteria</taxon>
        <taxon>Bacillati</taxon>
        <taxon>Actinomycetota</taxon>
        <taxon>Actinomycetes</taxon>
        <taxon>Kitasatosporales</taxon>
        <taxon>Streptomycetaceae</taxon>
        <taxon>Streptomyces</taxon>
    </lineage>
</organism>
<evidence type="ECO:0000256" key="6">
    <source>
        <dbReference type="SAM" id="MobiDB-lite"/>
    </source>
</evidence>
<dbReference type="Gene3D" id="3.30.465.10">
    <property type="match status" value="1"/>
</dbReference>
<dbReference type="InterPro" id="IPR036318">
    <property type="entry name" value="FAD-bd_PCMH-like_sf"/>
</dbReference>
<keyword evidence="9" id="KW-1185">Reference proteome</keyword>
<dbReference type="PANTHER" id="PTHR42973">
    <property type="entry name" value="BINDING OXIDOREDUCTASE, PUTATIVE (AFU_ORTHOLOGUE AFUA_1G17690)-RELATED"/>
    <property type="match status" value="1"/>
</dbReference>
<dbReference type="InterPro" id="IPR016166">
    <property type="entry name" value="FAD-bd_PCMH"/>
</dbReference>
<protein>
    <submittedName>
        <fullName evidence="8">FAD-binding oxidoreductase</fullName>
    </submittedName>
</protein>
<dbReference type="EMBL" id="VSZQ01000017">
    <property type="protein sequence ID" value="TYR65634.1"/>
    <property type="molecule type" value="Genomic_DNA"/>
</dbReference>
<comment type="caution">
    <text evidence="8">The sequence shown here is derived from an EMBL/GenBank/DDBJ whole genome shotgun (WGS) entry which is preliminary data.</text>
</comment>
<evidence type="ECO:0000256" key="1">
    <source>
        <dbReference type="ARBA" id="ARBA00001974"/>
    </source>
</evidence>
<comment type="similarity">
    <text evidence="2">Belongs to the oxygen-dependent FAD-linked oxidoreductase family.</text>
</comment>
<evidence type="ECO:0000256" key="5">
    <source>
        <dbReference type="ARBA" id="ARBA00023002"/>
    </source>
</evidence>
<dbReference type="InterPro" id="IPR006094">
    <property type="entry name" value="Oxid_FAD_bind_N"/>
</dbReference>
<dbReference type="Pfam" id="PF01565">
    <property type="entry name" value="FAD_binding_4"/>
    <property type="match status" value="1"/>
</dbReference>
<dbReference type="AlphaFoldDB" id="A0A5D4JL66"/>
<keyword evidence="5" id="KW-0560">Oxidoreductase</keyword>
<name>A0A5D4JL66_9ACTN</name>
<dbReference type="PROSITE" id="PS51387">
    <property type="entry name" value="FAD_PCMH"/>
    <property type="match status" value="1"/>
</dbReference>
<keyword evidence="3" id="KW-0285">Flavoprotein</keyword>
<accession>A0A5D4JL66</accession>
<dbReference type="GO" id="GO:0016491">
    <property type="term" value="F:oxidoreductase activity"/>
    <property type="evidence" value="ECO:0007669"/>
    <property type="project" value="UniProtKB-KW"/>
</dbReference>
<dbReference type="SUPFAM" id="SSF56176">
    <property type="entry name" value="FAD-binding/transporter-associated domain-like"/>
    <property type="match status" value="1"/>
</dbReference>
<evidence type="ECO:0000259" key="7">
    <source>
        <dbReference type="PROSITE" id="PS51387"/>
    </source>
</evidence>
<sequence>MKRDDQDAEEESGPGSPTPPSSRVTPDDIRYENLRRSYNYRFIAKPDYFRLVHSPLQVEEAVREAVTAGKRITVRSRGHCGEDFVAAPDVEVILDLSPMSRVDYDRARNAFVIEAGAPVGKMLHTLFHNWGVTVPVGFCMGVGAGGHISGGGYGPLSRLLGLSVDHLYAVEVVVVDQDRNVSTVVATREETDPNRDLWWAHTGGGGGNFGVITRYWMRSPEASGAEPAGLLPRPPGALHIAEVSWPWDRLTGADFVRLVGNFMDWQIANSAVDSADADLYALLDCPHRSAGDITLHAHLPEEAPRAHARMDAFLAALGAGVGIAPTVRRTSLPWLAASQYLAVPETGPAAIGLRCKVKSADLRAPHRPDQLAALHRHLTRDDYRGTYAAVEYIAYGGRVNAVPSEATAIPRGALLKTFYMVTWKDPAEDDRHLRWIRELYRDMHRATGGVPVPDEVNTGAYINYADVDLADPEWNTSGVPWHTLYYGENYPRLQEVKAEWDPLDIFHHALSISAPEAGRPESGSRTPAQREW</sequence>
<dbReference type="GO" id="GO:0071949">
    <property type="term" value="F:FAD binding"/>
    <property type="evidence" value="ECO:0007669"/>
    <property type="project" value="InterPro"/>
</dbReference>
<feature type="compositionally biased region" description="Acidic residues" evidence="6">
    <location>
        <begin position="1"/>
        <end position="12"/>
    </location>
</feature>
<proteinExistence type="inferred from homology"/>
<dbReference type="Gene3D" id="3.40.462.20">
    <property type="match status" value="1"/>
</dbReference>
<dbReference type="PANTHER" id="PTHR42973:SF39">
    <property type="entry name" value="FAD-BINDING PCMH-TYPE DOMAIN-CONTAINING PROTEIN"/>
    <property type="match status" value="1"/>
</dbReference>
<comment type="cofactor">
    <cofactor evidence="1">
        <name>FAD</name>
        <dbReference type="ChEBI" id="CHEBI:57692"/>
    </cofactor>
</comment>
<dbReference type="Proteomes" id="UP000323242">
    <property type="component" value="Unassembled WGS sequence"/>
</dbReference>
<evidence type="ECO:0000256" key="2">
    <source>
        <dbReference type="ARBA" id="ARBA00005466"/>
    </source>
</evidence>
<evidence type="ECO:0000256" key="3">
    <source>
        <dbReference type="ARBA" id="ARBA00022630"/>
    </source>
</evidence>
<dbReference type="Pfam" id="PF08031">
    <property type="entry name" value="BBE"/>
    <property type="match status" value="1"/>
</dbReference>
<feature type="region of interest" description="Disordered" evidence="6">
    <location>
        <begin position="1"/>
        <end position="27"/>
    </location>
</feature>
<dbReference type="InterPro" id="IPR050416">
    <property type="entry name" value="FAD-linked_Oxidoreductase"/>
</dbReference>
<keyword evidence="4" id="KW-0274">FAD</keyword>